<dbReference type="Proteomes" id="UP000010878">
    <property type="component" value="Plasmid 2"/>
</dbReference>
<dbReference type="RefSeq" id="WP_015323443.1">
    <property type="nucleotide sequence ID" value="NC_019976.1"/>
</dbReference>
<comment type="similarity">
    <text evidence="2">Belongs to the autoinducer-2 exporter (AI-2E) (TC 2.A.86) family.</text>
</comment>
<name>L0K3Z9_9EURY</name>
<dbReference type="PANTHER" id="PTHR21716:SF4">
    <property type="entry name" value="TRANSMEMBRANE PROTEIN 245"/>
    <property type="match status" value="1"/>
</dbReference>
<dbReference type="GeneID" id="14406048"/>
<reference evidence="7 8" key="1">
    <citation type="submission" date="2012-11" db="EMBL/GenBank/DDBJ databases">
        <title>FINISHED of Natronococcus occultus SP4, DSM 3396.</title>
        <authorList>
            <consortium name="DOE Joint Genome Institute"/>
            <person name="Eisen J."/>
            <person name="Huntemann M."/>
            <person name="Wei C.-L."/>
            <person name="Han J."/>
            <person name="Detter J.C."/>
            <person name="Han C."/>
            <person name="Tapia R."/>
            <person name="Chen A."/>
            <person name="Kyrpides N."/>
            <person name="Mavromatis K."/>
            <person name="Markowitz V."/>
            <person name="Szeto E."/>
            <person name="Ivanova N."/>
            <person name="Mikhailova N."/>
            <person name="Ovchinnikova G."/>
            <person name="Pagani I."/>
            <person name="Pati A."/>
            <person name="Goodwin L."/>
            <person name="Nordberg H.P."/>
            <person name="Cantor M.N."/>
            <person name="Hua S.X."/>
            <person name="Woyke T."/>
            <person name="Eisen J."/>
            <person name="Klenk H.-P."/>
            <person name="Klenk H.-P."/>
        </authorList>
    </citation>
    <scope>NUCLEOTIDE SEQUENCE [LARGE SCALE GENOMIC DNA]</scope>
    <source>
        <strain evidence="7 8">SP4</strain>
        <plasmid evidence="8">Plasmid 2</plasmid>
    </source>
</reference>
<evidence type="ECO:0000313" key="8">
    <source>
        <dbReference type="Proteomes" id="UP000010878"/>
    </source>
</evidence>
<comment type="subcellular location">
    <subcellularLocation>
        <location evidence="1">Membrane</location>
        <topology evidence="1">Multi-pass membrane protein</topology>
    </subcellularLocation>
</comment>
<dbReference type="GO" id="GO:0016020">
    <property type="term" value="C:membrane"/>
    <property type="evidence" value="ECO:0007669"/>
    <property type="project" value="UniProtKB-SubCell"/>
</dbReference>
<feature type="transmembrane region" description="Helical" evidence="6">
    <location>
        <begin position="236"/>
        <end position="258"/>
    </location>
</feature>
<proteinExistence type="inferred from homology"/>
<feature type="transmembrane region" description="Helical" evidence="6">
    <location>
        <begin position="265"/>
        <end position="288"/>
    </location>
</feature>
<dbReference type="KEGG" id="nou:Natoc_4322"/>
<feature type="transmembrane region" description="Helical" evidence="6">
    <location>
        <begin position="308"/>
        <end position="334"/>
    </location>
</feature>
<evidence type="ECO:0000256" key="5">
    <source>
        <dbReference type="ARBA" id="ARBA00023136"/>
    </source>
</evidence>
<feature type="transmembrane region" description="Helical" evidence="6">
    <location>
        <begin position="69"/>
        <end position="90"/>
    </location>
</feature>
<accession>L0K3Z9</accession>
<evidence type="ECO:0000256" key="1">
    <source>
        <dbReference type="ARBA" id="ARBA00004141"/>
    </source>
</evidence>
<keyword evidence="8" id="KW-1185">Reference proteome</keyword>
<keyword evidence="5 6" id="KW-0472">Membrane</keyword>
<keyword evidence="4 6" id="KW-1133">Transmembrane helix</keyword>
<sequence>MDLRVVFMLFLVALLGGISTLLLLPLLQYIIAAALLAFVLFPVHDRLAARTVTIRGRSLTISPRISAGLVTFFGVVAAVLPLLIVSIIVLRTVLSFLEEVDDIAITETIQETARELGLDDAIVAEGEQFLNTEVEGLLERGAEFVLQELIGLIDTSFRVGLGLLVLVFLLYYFLIDGRRLVGWIGTVAPIEDETRTELVAEIEGVTWAVLISHVLVALAEGILGGIGLYLVGVSNVAFWSVVMVVVSFLPAIGIWLVWMPIVGYLLLIGDPVGALLLLAYGVTVLSIVDNYLRAFLVDIGSGVHPGTVLVGVIGGLYLFGFLGLILGPVLLAMLKAVLEVFSETHALGTAPP</sequence>
<organism evidence="7 8">
    <name type="scientific">Natronococcus occultus SP4</name>
    <dbReference type="NCBI Taxonomy" id="694430"/>
    <lineage>
        <taxon>Archaea</taxon>
        <taxon>Methanobacteriati</taxon>
        <taxon>Methanobacteriota</taxon>
        <taxon>Stenosarchaea group</taxon>
        <taxon>Halobacteria</taxon>
        <taxon>Halobacteriales</taxon>
        <taxon>Natrialbaceae</taxon>
        <taxon>Natronococcus</taxon>
    </lineage>
</organism>
<evidence type="ECO:0000256" key="6">
    <source>
        <dbReference type="SAM" id="Phobius"/>
    </source>
</evidence>
<evidence type="ECO:0000256" key="2">
    <source>
        <dbReference type="ARBA" id="ARBA00009773"/>
    </source>
</evidence>
<dbReference type="EMBL" id="CP003931">
    <property type="protein sequence ID" value="AGB40012.1"/>
    <property type="molecule type" value="Genomic_DNA"/>
</dbReference>
<evidence type="ECO:0000313" key="7">
    <source>
        <dbReference type="EMBL" id="AGB40012.1"/>
    </source>
</evidence>
<dbReference type="AlphaFoldDB" id="L0K3Z9"/>
<gene>
    <name evidence="7" type="ORF">Natoc_4322</name>
</gene>
<protein>
    <submittedName>
        <fullName evidence="7">Putative permease</fullName>
    </submittedName>
</protein>
<feature type="transmembrane region" description="Helical" evidence="6">
    <location>
        <begin position="205"/>
        <end position="230"/>
    </location>
</feature>
<dbReference type="Pfam" id="PF01594">
    <property type="entry name" value="AI-2E_transport"/>
    <property type="match status" value="1"/>
</dbReference>
<dbReference type="PANTHER" id="PTHR21716">
    <property type="entry name" value="TRANSMEMBRANE PROTEIN"/>
    <property type="match status" value="1"/>
</dbReference>
<dbReference type="InterPro" id="IPR002549">
    <property type="entry name" value="AI-2E-like"/>
</dbReference>
<feature type="transmembrane region" description="Helical" evidence="6">
    <location>
        <begin position="5"/>
        <end position="23"/>
    </location>
</feature>
<evidence type="ECO:0000256" key="4">
    <source>
        <dbReference type="ARBA" id="ARBA00022989"/>
    </source>
</evidence>
<feature type="transmembrane region" description="Helical" evidence="6">
    <location>
        <begin position="29"/>
        <end position="48"/>
    </location>
</feature>
<feature type="transmembrane region" description="Helical" evidence="6">
    <location>
        <begin position="155"/>
        <end position="174"/>
    </location>
</feature>
<keyword evidence="3 6" id="KW-0812">Transmembrane</keyword>
<geneLocation type="plasmid" evidence="7">
    <name>2</name>
</geneLocation>
<dbReference type="OrthoDB" id="137390at2157"/>
<dbReference type="HOGENOM" id="CLU_041771_2_0_2"/>
<keyword evidence="7" id="KW-0614">Plasmid</keyword>
<evidence type="ECO:0000256" key="3">
    <source>
        <dbReference type="ARBA" id="ARBA00022692"/>
    </source>
</evidence>